<protein>
    <submittedName>
        <fullName evidence="2">Uncharacterized protein</fullName>
    </submittedName>
</protein>
<dbReference type="AlphaFoldDB" id="A0A2G1QT60"/>
<accession>A0A2G1QT60</accession>
<evidence type="ECO:0000256" key="1">
    <source>
        <dbReference type="SAM" id="MobiDB-lite"/>
    </source>
</evidence>
<sequence>MTLPAVLLLAVTGHGRAQSDDVSAYLSDLAPPPAARALEAIDGPGRKLLALRSYLRAGPGLAGRWSWTEAEIRAFQGSPEQKAMLAAVAAVKARFAEDNPGYELYVNTRIRSLDVQIGRWNENGSVEQAAGDIYAAWTDAFGLDGDGPMPDFEASAAWLKSYRPPERAHVAAPGLTAHGQGHAIDFQVMKDGTIIAGADSGQVETVWRADGWDRKLKQAMDAAGPSFSGPLTSPDEPWHYSYDPDIATGSDRHRSEPAATAE</sequence>
<organism evidence="2 3">
    <name type="scientific">Zhengella mangrovi</name>
    <dbReference type="NCBI Taxonomy" id="1982044"/>
    <lineage>
        <taxon>Bacteria</taxon>
        <taxon>Pseudomonadati</taxon>
        <taxon>Pseudomonadota</taxon>
        <taxon>Alphaproteobacteria</taxon>
        <taxon>Hyphomicrobiales</taxon>
        <taxon>Notoacmeibacteraceae</taxon>
        <taxon>Zhengella</taxon>
    </lineage>
</organism>
<keyword evidence="3" id="KW-1185">Reference proteome</keyword>
<reference evidence="2 3" key="1">
    <citation type="submission" date="2017-10" db="EMBL/GenBank/DDBJ databases">
        <title>Sedimentibacterium mangrovi gen. nov., sp. nov., a novel member of family Phyllobacteriacea isolated from mangrove sediment.</title>
        <authorList>
            <person name="Liao H."/>
            <person name="Tian Y."/>
        </authorList>
    </citation>
    <scope>NUCLEOTIDE SEQUENCE [LARGE SCALE GENOMIC DNA]</scope>
    <source>
        <strain evidence="2 3">X9-2-2</strain>
    </source>
</reference>
<name>A0A2G1QT60_9HYPH</name>
<dbReference type="SUPFAM" id="SSF55166">
    <property type="entry name" value="Hedgehog/DD-peptidase"/>
    <property type="match status" value="1"/>
</dbReference>
<dbReference type="InterPro" id="IPR009045">
    <property type="entry name" value="Zn_M74/Hedgehog-like"/>
</dbReference>
<dbReference type="Gene3D" id="3.30.1380.10">
    <property type="match status" value="1"/>
</dbReference>
<dbReference type="EMBL" id="PDVP01000001">
    <property type="protein sequence ID" value="PHP68650.1"/>
    <property type="molecule type" value="Genomic_DNA"/>
</dbReference>
<dbReference type="Proteomes" id="UP000221168">
    <property type="component" value="Unassembled WGS sequence"/>
</dbReference>
<feature type="region of interest" description="Disordered" evidence="1">
    <location>
        <begin position="220"/>
        <end position="262"/>
    </location>
</feature>
<comment type="caution">
    <text evidence="2">The sequence shown here is derived from an EMBL/GenBank/DDBJ whole genome shotgun (WGS) entry which is preliminary data.</text>
</comment>
<gene>
    <name evidence="2" type="ORF">CSC94_01210</name>
</gene>
<evidence type="ECO:0000313" key="3">
    <source>
        <dbReference type="Proteomes" id="UP000221168"/>
    </source>
</evidence>
<proteinExistence type="predicted"/>
<evidence type="ECO:0000313" key="2">
    <source>
        <dbReference type="EMBL" id="PHP68650.1"/>
    </source>
</evidence>